<feature type="domain" description="D-serine dehydratase-like" evidence="3">
    <location>
        <begin position="228"/>
        <end position="318"/>
    </location>
</feature>
<protein>
    <submittedName>
        <fullName evidence="4">Alanine racemase</fullName>
    </submittedName>
</protein>
<dbReference type="InterPro" id="IPR051466">
    <property type="entry name" value="D-amino_acid_metab_enzyme"/>
</dbReference>
<organism evidence="4 5">
    <name type="scientific">Candidatus Nephthysia bennettiae</name>
    <dbReference type="NCBI Taxonomy" id="3127016"/>
    <lineage>
        <taxon>Bacteria</taxon>
        <taxon>Bacillati</taxon>
        <taxon>Candidatus Dormiibacterota</taxon>
        <taxon>Candidatus Dormibacteria</taxon>
        <taxon>Candidatus Dormibacterales</taxon>
        <taxon>Candidatus Dormibacteraceae</taxon>
        <taxon>Candidatus Nephthysia</taxon>
    </lineage>
</organism>
<dbReference type="InterPro" id="IPR001608">
    <property type="entry name" value="Ala_racemase_N"/>
</dbReference>
<dbReference type="InterPro" id="IPR026956">
    <property type="entry name" value="D-ser_dehydrat-like_dom"/>
</dbReference>
<dbReference type="GO" id="GO:0016829">
    <property type="term" value="F:lyase activity"/>
    <property type="evidence" value="ECO:0007669"/>
    <property type="project" value="UniProtKB-KW"/>
</dbReference>
<dbReference type="AlphaFoldDB" id="A0A934K827"/>
<keyword evidence="5" id="KW-1185">Reference proteome</keyword>
<evidence type="ECO:0000256" key="1">
    <source>
        <dbReference type="ARBA" id="ARBA00005323"/>
    </source>
</evidence>
<comment type="similarity">
    <text evidence="1">Belongs to the DSD1 family.</text>
</comment>
<dbReference type="Proteomes" id="UP000612893">
    <property type="component" value="Unassembled WGS sequence"/>
</dbReference>
<dbReference type="PANTHER" id="PTHR28004">
    <property type="entry name" value="ZGC:162816-RELATED"/>
    <property type="match status" value="1"/>
</dbReference>
<gene>
    <name evidence="4" type="ORF">JF922_12900</name>
</gene>
<dbReference type="Gene3D" id="3.20.20.10">
    <property type="entry name" value="Alanine racemase"/>
    <property type="match status" value="1"/>
</dbReference>
<dbReference type="SUPFAM" id="SSF51419">
    <property type="entry name" value="PLP-binding barrel"/>
    <property type="match status" value="1"/>
</dbReference>
<evidence type="ECO:0000313" key="5">
    <source>
        <dbReference type="Proteomes" id="UP000612893"/>
    </source>
</evidence>
<keyword evidence="2" id="KW-0456">Lyase</keyword>
<evidence type="ECO:0000256" key="2">
    <source>
        <dbReference type="ARBA" id="ARBA00023239"/>
    </source>
</evidence>
<proteinExistence type="inferred from homology"/>
<dbReference type="InterPro" id="IPR029066">
    <property type="entry name" value="PLP-binding_barrel"/>
</dbReference>
<comment type="caution">
    <text evidence="4">The sequence shown here is derived from an EMBL/GenBank/DDBJ whole genome shotgun (WGS) entry which is preliminary data.</text>
</comment>
<name>A0A934K827_9BACT</name>
<dbReference type="Gene3D" id="2.40.37.20">
    <property type="entry name" value="D-serine dehydratase-like domain"/>
    <property type="match status" value="1"/>
</dbReference>
<sequence>MEVNLARMAALARAAGLRLRPHAKTHKSPHVAARQLAHGASGLTVATLHEAEVFAAAGVDDLLIAHPPVGEPKLRRLRHLAGRVRRLAVALDQAELAAELPPAVDVLWEVDSGLHRIGSEPGPDTVRGVRALVSIVGEERFRGLLTHGGHAYGGDRERAAGDESAALTGSAHLLRQERIPVRELSVGSTPTAGFAAAGSGLTEMRPGTYVFGDANQVALGSQRLEECALGVVASVVSTSRGRVVLDSGSKALSADLRVSGLDGHGIVIGRPGCRLERLSEEHAVAVGEDLPGLGERVVVVPAHACTTVNLYPELLFAGPEPHWEPVTARGWR</sequence>
<dbReference type="EMBL" id="JAEKNR010000136">
    <property type="protein sequence ID" value="MBJ7598967.1"/>
    <property type="molecule type" value="Genomic_DNA"/>
</dbReference>
<dbReference type="SMART" id="SM01119">
    <property type="entry name" value="D-ser_dehydrat"/>
    <property type="match status" value="1"/>
</dbReference>
<evidence type="ECO:0000259" key="3">
    <source>
        <dbReference type="SMART" id="SM01119"/>
    </source>
</evidence>
<evidence type="ECO:0000313" key="4">
    <source>
        <dbReference type="EMBL" id="MBJ7598967.1"/>
    </source>
</evidence>
<dbReference type="PANTHER" id="PTHR28004:SF2">
    <property type="entry name" value="D-SERINE DEHYDRATASE"/>
    <property type="match status" value="1"/>
</dbReference>
<dbReference type="InterPro" id="IPR042208">
    <property type="entry name" value="D-ser_dehydrat-like_sf"/>
</dbReference>
<reference evidence="4" key="1">
    <citation type="submission" date="2020-10" db="EMBL/GenBank/DDBJ databases">
        <title>Ca. Dormibacterota MAGs.</title>
        <authorList>
            <person name="Montgomery K."/>
        </authorList>
    </citation>
    <scope>NUCLEOTIDE SEQUENCE [LARGE SCALE GENOMIC DNA]</scope>
    <source>
        <strain evidence="4">SC8812_S17_10</strain>
    </source>
</reference>
<accession>A0A934K827</accession>
<dbReference type="Pfam" id="PF01168">
    <property type="entry name" value="Ala_racemase_N"/>
    <property type="match status" value="1"/>
</dbReference>
<dbReference type="Pfam" id="PF14031">
    <property type="entry name" value="D-ser_dehydrat"/>
    <property type="match status" value="1"/>
</dbReference>